<keyword evidence="3" id="KW-1185">Reference proteome</keyword>
<dbReference type="CDD" id="cd06222">
    <property type="entry name" value="RNase_H_like"/>
    <property type="match status" value="1"/>
</dbReference>
<accession>A0AAD8T8W6</accession>
<evidence type="ECO:0000313" key="3">
    <source>
        <dbReference type="Proteomes" id="UP001231189"/>
    </source>
</evidence>
<reference evidence="2" key="1">
    <citation type="submission" date="2023-07" db="EMBL/GenBank/DDBJ databases">
        <title>A chromosome-level genome assembly of Lolium multiflorum.</title>
        <authorList>
            <person name="Chen Y."/>
            <person name="Copetti D."/>
            <person name="Kolliker R."/>
            <person name="Studer B."/>
        </authorList>
    </citation>
    <scope>NUCLEOTIDE SEQUENCE</scope>
    <source>
        <strain evidence="2">02402/16</strain>
        <tissue evidence="2">Leaf</tissue>
    </source>
</reference>
<dbReference type="Pfam" id="PF13456">
    <property type="entry name" value="RVT_3"/>
    <property type="match status" value="1"/>
</dbReference>
<dbReference type="GO" id="GO:0004523">
    <property type="term" value="F:RNA-DNA hybrid ribonuclease activity"/>
    <property type="evidence" value="ECO:0007669"/>
    <property type="project" value="InterPro"/>
</dbReference>
<protein>
    <recommendedName>
        <fullName evidence="1">RNase H type-1 domain-containing protein</fullName>
    </recommendedName>
</protein>
<dbReference type="SUPFAM" id="SSF53098">
    <property type="entry name" value="Ribonuclease H-like"/>
    <property type="match status" value="1"/>
</dbReference>
<evidence type="ECO:0000259" key="1">
    <source>
        <dbReference type="Pfam" id="PF13456"/>
    </source>
</evidence>
<gene>
    <name evidence="2" type="ORF">QYE76_038888</name>
</gene>
<evidence type="ECO:0000313" key="2">
    <source>
        <dbReference type="EMBL" id="KAK1678040.1"/>
    </source>
</evidence>
<dbReference type="AlphaFoldDB" id="A0AAD8T8W6"/>
<dbReference type="PANTHER" id="PTHR47723">
    <property type="entry name" value="OS05G0353850 PROTEIN"/>
    <property type="match status" value="1"/>
</dbReference>
<dbReference type="InterPro" id="IPR044730">
    <property type="entry name" value="RNase_H-like_dom_plant"/>
</dbReference>
<dbReference type="InterPro" id="IPR002156">
    <property type="entry name" value="RNaseH_domain"/>
</dbReference>
<dbReference type="Gene3D" id="3.30.420.10">
    <property type="entry name" value="Ribonuclease H-like superfamily/Ribonuclease H"/>
    <property type="match status" value="1"/>
</dbReference>
<dbReference type="GO" id="GO:0003676">
    <property type="term" value="F:nucleic acid binding"/>
    <property type="evidence" value="ECO:0007669"/>
    <property type="project" value="InterPro"/>
</dbReference>
<dbReference type="InterPro" id="IPR012337">
    <property type="entry name" value="RNaseH-like_sf"/>
</dbReference>
<comment type="caution">
    <text evidence="2">The sequence shown here is derived from an EMBL/GenBank/DDBJ whole genome shotgun (WGS) entry which is preliminary data.</text>
</comment>
<dbReference type="InterPro" id="IPR053151">
    <property type="entry name" value="RNase_H-like"/>
</dbReference>
<sequence>MRETWDIPADTELKNTGTEWLLQLIHGLSEEQRARTFMLLWRIWYVHNEITHEKPLPSVEGSRRFLLSYLESLMLIKQWPDKDVEKGKMVVSHDKGFKRAHDPSVGRQKEKKQWVPPKPGVLKVNVDGSWASSGAAGAGMVIRNSEGDVVLAACRQLVGCQDATEAEITALEDGLKLALLWTHLPLIIETDCMVALDLIKGGSPNMSVYAFQISRIRDLLRERECNCTKVDRTANFVSHGLAQLGRVQARTQVWFSQFPSEIAEALDIDCNSMNV</sequence>
<feature type="domain" description="RNase H type-1" evidence="1">
    <location>
        <begin position="125"/>
        <end position="243"/>
    </location>
</feature>
<dbReference type="InterPro" id="IPR036397">
    <property type="entry name" value="RNaseH_sf"/>
</dbReference>
<dbReference type="Proteomes" id="UP001231189">
    <property type="component" value="Unassembled WGS sequence"/>
</dbReference>
<dbReference type="PANTHER" id="PTHR47723:SF24">
    <property type="entry name" value="RNASE H TYPE-1 DOMAIN-CONTAINING PROTEIN"/>
    <property type="match status" value="1"/>
</dbReference>
<organism evidence="2 3">
    <name type="scientific">Lolium multiflorum</name>
    <name type="common">Italian ryegrass</name>
    <name type="synonym">Lolium perenne subsp. multiflorum</name>
    <dbReference type="NCBI Taxonomy" id="4521"/>
    <lineage>
        <taxon>Eukaryota</taxon>
        <taxon>Viridiplantae</taxon>
        <taxon>Streptophyta</taxon>
        <taxon>Embryophyta</taxon>
        <taxon>Tracheophyta</taxon>
        <taxon>Spermatophyta</taxon>
        <taxon>Magnoliopsida</taxon>
        <taxon>Liliopsida</taxon>
        <taxon>Poales</taxon>
        <taxon>Poaceae</taxon>
        <taxon>BOP clade</taxon>
        <taxon>Pooideae</taxon>
        <taxon>Poodae</taxon>
        <taxon>Poeae</taxon>
        <taxon>Poeae Chloroplast Group 2 (Poeae type)</taxon>
        <taxon>Loliodinae</taxon>
        <taxon>Loliinae</taxon>
        <taxon>Lolium</taxon>
    </lineage>
</organism>
<name>A0AAD8T8W6_LOLMU</name>
<dbReference type="EMBL" id="JAUUTY010000002">
    <property type="protein sequence ID" value="KAK1678040.1"/>
    <property type="molecule type" value="Genomic_DNA"/>
</dbReference>
<proteinExistence type="predicted"/>